<reference evidence="5" key="1">
    <citation type="submission" date="2024-03" db="EMBL/GenBank/DDBJ databases">
        <title>WGS assembly of Saponaria officinalis var. Norfolk2.</title>
        <authorList>
            <person name="Jenkins J."/>
            <person name="Shu S."/>
            <person name="Grimwood J."/>
            <person name="Barry K."/>
            <person name="Goodstein D."/>
            <person name="Schmutz J."/>
            <person name="Leebens-Mack J."/>
            <person name="Osbourn A."/>
        </authorList>
    </citation>
    <scope>NUCLEOTIDE SEQUENCE [LARGE SCALE GENOMIC DNA]</scope>
    <source>
        <strain evidence="5">JIC</strain>
    </source>
</reference>
<dbReference type="GO" id="GO:0009909">
    <property type="term" value="P:regulation of flower development"/>
    <property type="evidence" value="ECO:0007669"/>
    <property type="project" value="InterPro"/>
</dbReference>
<proteinExistence type="predicted"/>
<dbReference type="PROSITE" id="PS51017">
    <property type="entry name" value="CCT"/>
    <property type="match status" value="1"/>
</dbReference>
<dbReference type="InterPro" id="IPR045281">
    <property type="entry name" value="CONSTANS-like"/>
</dbReference>
<gene>
    <name evidence="5" type="ORF">RND81_10G186700</name>
</gene>
<dbReference type="Proteomes" id="UP001443914">
    <property type="component" value="Unassembled WGS sequence"/>
</dbReference>
<keyword evidence="2 3" id="KW-0539">Nucleus</keyword>
<dbReference type="Pfam" id="PF06203">
    <property type="entry name" value="CCT"/>
    <property type="match status" value="1"/>
</dbReference>
<feature type="domain" description="CCT" evidence="4">
    <location>
        <begin position="176"/>
        <end position="218"/>
    </location>
</feature>
<evidence type="ECO:0000313" key="6">
    <source>
        <dbReference type="Proteomes" id="UP001443914"/>
    </source>
</evidence>
<dbReference type="EMBL" id="JBDFQZ010000010">
    <property type="protein sequence ID" value="KAK9684106.1"/>
    <property type="molecule type" value="Genomic_DNA"/>
</dbReference>
<protein>
    <recommendedName>
        <fullName evidence="4">CCT domain-containing protein</fullName>
    </recommendedName>
</protein>
<evidence type="ECO:0000259" key="4">
    <source>
        <dbReference type="PROSITE" id="PS51017"/>
    </source>
</evidence>
<dbReference type="PANTHER" id="PTHR31319:SF110">
    <property type="entry name" value="CCT MOTIF FAMILY PROTEIN"/>
    <property type="match status" value="1"/>
</dbReference>
<comment type="subcellular location">
    <subcellularLocation>
        <location evidence="1 3">Nucleus</location>
    </subcellularLocation>
</comment>
<evidence type="ECO:0000256" key="1">
    <source>
        <dbReference type="ARBA" id="ARBA00004123"/>
    </source>
</evidence>
<dbReference type="AlphaFoldDB" id="A0AAW1I3M8"/>
<organism evidence="5 6">
    <name type="scientific">Saponaria officinalis</name>
    <name type="common">Common soapwort</name>
    <name type="synonym">Lychnis saponaria</name>
    <dbReference type="NCBI Taxonomy" id="3572"/>
    <lineage>
        <taxon>Eukaryota</taxon>
        <taxon>Viridiplantae</taxon>
        <taxon>Streptophyta</taxon>
        <taxon>Embryophyta</taxon>
        <taxon>Tracheophyta</taxon>
        <taxon>Spermatophyta</taxon>
        <taxon>Magnoliopsida</taxon>
        <taxon>eudicotyledons</taxon>
        <taxon>Gunneridae</taxon>
        <taxon>Pentapetalae</taxon>
        <taxon>Caryophyllales</taxon>
        <taxon>Caryophyllaceae</taxon>
        <taxon>Caryophylleae</taxon>
        <taxon>Saponaria</taxon>
    </lineage>
</organism>
<dbReference type="GO" id="GO:0005634">
    <property type="term" value="C:nucleus"/>
    <property type="evidence" value="ECO:0007669"/>
    <property type="project" value="UniProtKB-SubCell"/>
</dbReference>
<dbReference type="InterPro" id="IPR010402">
    <property type="entry name" value="CCT_domain"/>
</dbReference>
<accession>A0AAW1I3M8</accession>
<dbReference type="PANTHER" id="PTHR31319">
    <property type="entry name" value="ZINC FINGER PROTEIN CONSTANS-LIKE 4"/>
    <property type="match status" value="1"/>
</dbReference>
<keyword evidence="6" id="KW-1185">Reference proteome</keyword>
<evidence type="ECO:0000313" key="5">
    <source>
        <dbReference type="EMBL" id="KAK9684106.1"/>
    </source>
</evidence>
<comment type="caution">
    <text evidence="5">The sequence shown here is derived from an EMBL/GenBank/DDBJ whole genome shotgun (WGS) entry which is preliminary data.</text>
</comment>
<evidence type="ECO:0000256" key="2">
    <source>
        <dbReference type="ARBA" id="ARBA00023242"/>
    </source>
</evidence>
<dbReference type="GO" id="GO:0003700">
    <property type="term" value="F:DNA-binding transcription factor activity"/>
    <property type="evidence" value="ECO:0007669"/>
    <property type="project" value="TreeGrafter"/>
</dbReference>
<sequence length="258" mass="30231">MSSLELQSTTFVPSHEIIRADTNQMYPDLSMWLGLDNNNNNAGDINDDLLLHNWSNLDYSPSYYSSMTKEPNFELMGNYQHNEALLNQCNGYNSYPLCNYDQFWENNLDVGHFQMCDKGDVGNVFSTYPISDSSNIYDAITQSETWGHQSRHTITSCGSENSSNSNKVGRYSLEERRDRILRYLHKKHLRNFRKTIKYACRKTLADRRVRVRGRFAKNQEEEMQSNQNHNATLTYFDYTKNEEYSDQDWLQEAIEALM</sequence>
<evidence type="ECO:0000256" key="3">
    <source>
        <dbReference type="PROSITE-ProRule" id="PRU00357"/>
    </source>
</evidence>
<name>A0AAW1I3M8_SAPOF</name>